<evidence type="ECO:0000256" key="6">
    <source>
        <dbReference type="ARBA" id="ARBA00023136"/>
    </source>
</evidence>
<dbReference type="InterPro" id="IPR051713">
    <property type="entry name" value="T-cell_Activation_Regulation"/>
</dbReference>
<evidence type="ECO:0000256" key="7">
    <source>
        <dbReference type="ARBA" id="ARBA00023157"/>
    </source>
</evidence>
<keyword evidence="9" id="KW-0325">Glycoprotein</keyword>
<accession>A0A2G9RWB6</accession>
<dbReference type="PROSITE" id="PS50835">
    <property type="entry name" value="IG_LIKE"/>
    <property type="match status" value="2"/>
</dbReference>
<feature type="domain" description="Ig-like" evidence="12">
    <location>
        <begin position="13"/>
        <end position="146"/>
    </location>
</feature>
<protein>
    <recommendedName>
        <fullName evidence="12">Ig-like domain-containing protein</fullName>
    </recommendedName>
</protein>
<keyword evidence="6 11" id="KW-0472">Membrane</keyword>
<dbReference type="InterPro" id="IPR013783">
    <property type="entry name" value="Ig-like_fold"/>
</dbReference>
<feature type="transmembrane region" description="Helical" evidence="11">
    <location>
        <begin position="257"/>
        <end position="278"/>
    </location>
</feature>
<dbReference type="InterPro" id="IPR003599">
    <property type="entry name" value="Ig_sub"/>
</dbReference>
<dbReference type="Gene3D" id="2.60.40.10">
    <property type="entry name" value="Immunoglobulins"/>
    <property type="match status" value="2"/>
</dbReference>
<sequence length="320" mass="36098">CVILCFRLQMDIPWYLLSVLVLSRYCASVCGLLTVQTIKSSYTAEYGDEVNMECLFTETHITNFEDMTVIWKHSIQKGSSSEVAKYSNGKDVEILQDKEYRDRVKLLSDKLKKGRTILRINNVKMTDAGHYLCIIASQGSDFKEISLEVQAPYKQINTKVTDVVTSSGQTMKELSCQSVGYPKAEVTWLSNSGNISAINNTSYIYTAEGLFNITSVIRISSEANRTFTCIFWNNALQNSSSQYFTFPEISNERPHEWVSAVVVITLLIVSIPILIFLYGHHKGHYKKRITEYNSIQLGETLSIDNSASATSKYSGYSSEH</sequence>
<keyword evidence="7" id="KW-1015">Disulfide bond</keyword>
<organism evidence="13 14">
    <name type="scientific">Aquarana catesbeiana</name>
    <name type="common">American bullfrog</name>
    <name type="synonym">Rana catesbeiana</name>
    <dbReference type="NCBI Taxonomy" id="8400"/>
    <lineage>
        <taxon>Eukaryota</taxon>
        <taxon>Metazoa</taxon>
        <taxon>Chordata</taxon>
        <taxon>Craniata</taxon>
        <taxon>Vertebrata</taxon>
        <taxon>Euteleostomi</taxon>
        <taxon>Amphibia</taxon>
        <taxon>Batrachia</taxon>
        <taxon>Anura</taxon>
        <taxon>Neobatrachia</taxon>
        <taxon>Ranoidea</taxon>
        <taxon>Ranidae</taxon>
        <taxon>Aquarana</taxon>
    </lineage>
</organism>
<dbReference type="PANTHER" id="PTHR25466">
    <property type="entry name" value="T-LYMPHOCYTE ACTIVATION ANTIGEN"/>
    <property type="match status" value="1"/>
</dbReference>
<keyword evidence="14" id="KW-1185">Reference proteome</keyword>
<evidence type="ECO:0000313" key="14">
    <source>
        <dbReference type="Proteomes" id="UP000228934"/>
    </source>
</evidence>
<dbReference type="GO" id="GO:0042130">
    <property type="term" value="P:negative regulation of T cell proliferation"/>
    <property type="evidence" value="ECO:0007669"/>
    <property type="project" value="TreeGrafter"/>
</dbReference>
<keyword evidence="5 11" id="KW-1133">Transmembrane helix</keyword>
<keyword evidence="2" id="KW-1003">Cell membrane</keyword>
<feature type="non-terminal residue" evidence="13">
    <location>
        <position position="1"/>
    </location>
</feature>
<evidence type="ECO:0000256" key="8">
    <source>
        <dbReference type="ARBA" id="ARBA00023170"/>
    </source>
</evidence>
<dbReference type="InterPro" id="IPR053896">
    <property type="entry name" value="BTN3A2-like_Ig-C"/>
</dbReference>
<evidence type="ECO:0000256" key="11">
    <source>
        <dbReference type="SAM" id="Phobius"/>
    </source>
</evidence>
<keyword evidence="3 11" id="KW-0812">Transmembrane</keyword>
<keyword evidence="8" id="KW-0675">Receptor</keyword>
<dbReference type="GO" id="GO:0031295">
    <property type="term" value="P:T cell costimulation"/>
    <property type="evidence" value="ECO:0007669"/>
    <property type="project" value="TreeGrafter"/>
</dbReference>
<dbReference type="SMART" id="SM00409">
    <property type="entry name" value="IG"/>
    <property type="match status" value="1"/>
</dbReference>
<evidence type="ECO:0000313" key="13">
    <source>
        <dbReference type="EMBL" id="PIO32065.1"/>
    </source>
</evidence>
<comment type="subcellular location">
    <subcellularLocation>
        <location evidence="1">Cell membrane</location>
        <topology evidence="1">Single-pass type I membrane protein</topology>
    </subcellularLocation>
</comment>
<dbReference type="EMBL" id="KV931978">
    <property type="protein sequence ID" value="PIO32065.1"/>
    <property type="molecule type" value="Genomic_DNA"/>
</dbReference>
<dbReference type="OrthoDB" id="8680608at2759"/>
<keyword evidence="4" id="KW-0732">Signal</keyword>
<dbReference type="GO" id="GO:0042102">
    <property type="term" value="P:positive regulation of T cell proliferation"/>
    <property type="evidence" value="ECO:0007669"/>
    <property type="project" value="TreeGrafter"/>
</dbReference>
<dbReference type="Pfam" id="PF22705">
    <property type="entry name" value="C2-set_3"/>
    <property type="match status" value="1"/>
</dbReference>
<dbReference type="InterPro" id="IPR007110">
    <property type="entry name" value="Ig-like_dom"/>
</dbReference>
<feature type="non-terminal residue" evidence="13">
    <location>
        <position position="320"/>
    </location>
</feature>
<dbReference type="InterPro" id="IPR036179">
    <property type="entry name" value="Ig-like_dom_sf"/>
</dbReference>
<dbReference type="AlphaFoldDB" id="A0A2G9RWB6"/>
<evidence type="ECO:0000256" key="4">
    <source>
        <dbReference type="ARBA" id="ARBA00022729"/>
    </source>
</evidence>
<dbReference type="FunFam" id="2.60.40.10:FF:001912">
    <property type="entry name" value="CD274 molecule"/>
    <property type="match status" value="1"/>
</dbReference>
<dbReference type="Proteomes" id="UP000228934">
    <property type="component" value="Unassembled WGS sequence"/>
</dbReference>
<dbReference type="GO" id="GO:0071222">
    <property type="term" value="P:cellular response to lipopolysaccharide"/>
    <property type="evidence" value="ECO:0007669"/>
    <property type="project" value="TreeGrafter"/>
</dbReference>
<dbReference type="GO" id="GO:0006955">
    <property type="term" value="P:immune response"/>
    <property type="evidence" value="ECO:0007669"/>
    <property type="project" value="TreeGrafter"/>
</dbReference>
<dbReference type="GO" id="GO:0007166">
    <property type="term" value="P:cell surface receptor signaling pathway"/>
    <property type="evidence" value="ECO:0007669"/>
    <property type="project" value="TreeGrafter"/>
</dbReference>
<proteinExistence type="predicted"/>
<evidence type="ECO:0000256" key="1">
    <source>
        <dbReference type="ARBA" id="ARBA00004251"/>
    </source>
</evidence>
<reference evidence="14" key="1">
    <citation type="journal article" date="2017" name="Nat. Commun.">
        <title>The North American bullfrog draft genome provides insight into hormonal regulation of long noncoding RNA.</title>
        <authorList>
            <person name="Hammond S.A."/>
            <person name="Warren R.L."/>
            <person name="Vandervalk B.P."/>
            <person name="Kucuk E."/>
            <person name="Khan H."/>
            <person name="Gibb E.A."/>
            <person name="Pandoh P."/>
            <person name="Kirk H."/>
            <person name="Zhao Y."/>
            <person name="Jones M."/>
            <person name="Mungall A.J."/>
            <person name="Coope R."/>
            <person name="Pleasance S."/>
            <person name="Moore R.A."/>
            <person name="Holt R.A."/>
            <person name="Round J.M."/>
            <person name="Ohora S."/>
            <person name="Walle B.V."/>
            <person name="Veldhoen N."/>
            <person name="Helbing C.C."/>
            <person name="Birol I."/>
        </authorList>
    </citation>
    <scope>NUCLEOTIDE SEQUENCE [LARGE SCALE GENOMIC DNA]</scope>
</reference>
<evidence type="ECO:0000256" key="3">
    <source>
        <dbReference type="ARBA" id="ARBA00022692"/>
    </source>
</evidence>
<evidence type="ECO:0000259" key="12">
    <source>
        <dbReference type="PROSITE" id="PS50835"/>
    </source>
</evidence>
<gene>
    <name evidence="13" type="ORF">AB205_0027970</name>
</gene>
<keyword evidence="10" id="KW-0393">Immunoglobulin domain</keyword>
<dbReference type="SUPFAM" id="SSF48726">
    <property type="entry name" value="Immunoglobulin"/>
    <property type="match status" value="2"/>
</dbReference>
<evidence type="ECO:0000256" key="10">
    <source>
        <dbReference type="ARBA" id="ARBA00023319"/>
    </source>
</evidence>
<dbReference type="PANTHER" id="PTHR25466:SF3">
    <property type="entry name" value="PROGRAMMED CELL DEATH 1 LIGAND 1"/>
    <property type="match status" value="1"/>
</dbReference>
<dbReference type="Pfam" id="PF07686">
    <property type="entry name" value="V-set"/>
    <property type="match status" value="1"/>
</dbReference>
<name>A0A2G9RWB6_AQUCT</name>
<feature type="domain" description="Ig-like" evidence="12">
    <location>
        <begin position="152"/>
        <end position="245"/>
    </location>
</feature>
<dbReference type="InterPro" id="IPR013106">
    <property type="entry name" value="Ig_V-set"/>
</dbReference>
<evidence type="ECO:0000256" key="9">
    <source>
        <dbReference type="ARBA" id="ARBA00023180"/>
    </source>
</evidence>
<evidence type="ECO:0000256" key="2">
    <source>
        <dbReference type="ARBA" id="ARBA00022475"/>
    </source>
</evidence>
<evidence type="ECO:0000256" key="5">
    <source>
        <dbReference type="ARBA" id="ARBA00022989"/>
    </source>
</evidence>
<dbReference type="GO" id="GO:0009897">
    <property type="term" value="C:external side of plasma membrane"/>
    <property type="evidence" value="ECO:0007669"/>
    <property type="project" value="TreeGrafter"/>
</dbReference>